<evidence type="ECO:0000313" key="2">
    <source>
        <dbReference type="EMBL" id="ODQ47110.1"/>
    </source>
</evidence>
<feature type="compositionally biased region" description="Low complexity" evidence="1">
    <location>
        <begin position="48"/>
        <end position="62"/>
    </location>
</feature>
<evidence type="ECO:0000313" key="3">
    <source>
        <dbReference type="Proteomes" id="UP000094455"/>
    </source>
</evidence>
<feature type="compositionally biased region" description="Polar residues" evidence="1">
    <location>
        <begin position="438"/>
        <end position="460"/>
    </location>
</feature>
<feature type="compositionally biased region" description="Low complexity" evidence="1">
    <location>
        <begin position="204"/>
        <end position="216"/>
    </location>
</feature>
<keyword evidence="3" id="KW-1185">Reference proteome</keyword>
<dbReference type="EMBL" id="KV454002">
    <property type="protein sequence ID" value="ODQ47110.1"/>
    <property type="molecule type" value="Genomic_DNA"/>
</dbReference>
<feature type="compositionally biased region" description="Polar residues" evidence="1">
    <location>
        <begin position="34"/>
        <end position="47"/>
    </location>
</feature>
<sequence length="482" mass="52479">MSIRSVPQSPTQNVLLSSPRIQMEHHHAHRRLSLSPQLPISQRSNGGSFSSESTKSSKSPKTTRIITHLSLDMSRQPQDIQQVLAGNVEDSPQLLATSVGAEVGSELVPSISNISLLSLNQQQNTLTSQMLTDAYSADTVISSATANSQDMSSRFNTSSHRHLTLQRVPNSLPLQHTQFSIGSRKSSFNSPTLQSPQMFIPQTRSSLRRSSSNSFQQPPPQSVSGQYRSQQPKQPIQIKQRAINIDDSYAEPDSPALVPISLAGSPSNFLLSHSSPPNSYKAASLLPSISQPLPRNIGNSNGAANNYPLPSTILPQTATNRLFSSRPQSSQLKLSLNRFSDDYLPHPSLPLTRADSLTDSIGGRSPELAPVSSTLPPMTPLILSMPSELSSRSNSNVVVDDDCDDFNSGDSHHHSRSDGIKDGNSFSSSSDKHIRTMEGTNHSTTMNDYNNSNISRVSTHTQKDEQDSFSQNDDIFGETIDD</sequence>
<dbReference type="GeneID" id="30176322"/>
<dbReference type="OrthoDB" id="4013061at2759"/>
<dbReference type="Proteomes" id="UP000094455">
    <property type="component" value="Unassembled WGS sequence"/>
</dbReference>
<organism evidence="2 3">
    <name type="scientific">Pichia membranifaciens NRRL Y-2026</name>
    <dbReference type="NCBI Taxonomy" id="763406"/>
    <lineage>
        <taxon>Eukaryota</taxon>
        <taxon>Fungi</taxon>
        <taxon>Dikarya</taxon>
        <taxon>Ascomycota</taxon>
        <taxon>Saccharomycotina</taxon>
        <taxon>Pichiomycetes</taxon>
        <taxon>Pichiales</taxon>
        <taxon>Pichiaceae</taxon>
        <taxon>Pichia</taxon>
    </lineage>
</organism>
<dbReference type="RefSeq" id="XP_019018223.1">
    <property type="nucleotide sequence ID" value="XM_019159635.1"/>
</dbReference>
<feature type="region of interest" description="Disordered" evidence="1">
    <location>
        <begin position="23"/>
        <end position="62"/>
    </location>
</feature>
<dbReference type="AlphaFoldDB" id="A0A1E3NLU5"/>
<protein>
    <submittedName>
        <fullName evidence="2">Uncharacterized protein</fullName>
    </submittedName>
</protein>
<gene>
    <name evidence="2" type="ORF">PICMEDRAFT_10141</name>
</gene>
<feature type="region of interest" description="Disordered" evidence="1">
    <location>
        <begin position="387"/>
        <end position="482"/>
    </location>
</feature>
<feature type="compositionally biased region" description="Basic and acidic residues" evidence="1">
    <location>
        <begin position="410"/>
        <end position="421"/>
    </location>
</feature>
<accession>A0A1E3NLU5</accession>
<evidence type="ECO:0000256" key="1">
    <source>
        <dbReference type="SAM" id="MobiDB-lite"/>
    </source>
</evidence>
<feature type="region of interest" description="Disordered" evidence="1">
    <location>
        <begin position="202"/>
        <end position="237"/>
    </location>
</feature>
<proteinExistence type="predicted"/>
<reference evidence="2 3" key="1">
    <citation type="journal article" date="2016" name="Proc. Natl. Acad. Sci. U.S.A.">
        <title>Comparative genomics of biotechnologically important yeasts.</title>
        <authorList>
            <person name="Riley R."/>
            <person name="Haridas S."/>
            <person name="Wolfe K.H."/>
            <person name="Lopes M.R."/>
            <person name="Hittinger C.T."/>
            <person name="Goeker M."/>
            <person name="Salamov A.A."/>
            <person name="Wisecaver J.H."/>
            <person name="Long T.M."/>
            <person name="Calvey C.H."/>
            <person name="Aerts A.L."/>
            <person name="Barry K.W."/>
            <person name="Choi C."/>
            <person name="Clum A."/>
            <person name="Coughlan A.Y."/>
            <person name="Deshpande S."/>
            <person name="Douglass A.P."/>
            <person name="Hanson S.J."/>
            <person name="Klenk H.-P."/>
            <person name="LaButti K.M."/>
            <person name="Lapidus A."/>
            <person name="Lindquist E.A."/>
            <person name="Lipzen A.M."/>
            <person name="Meier-Kolthoff J.P."/>
            <person name="Ohm R.A."/>
            <person name="Otillar R.P."/>
            <person name="Pangilinan J.L."/>
            <person name="Peng Y."/>
            <person name="Rokas A."/>
            <person name="Rosa C.A."/>
            <person name="Scheuner C."/>
            <person name="Sibirny A.A."/>
            <person name="Slot J.C."/>
            <person name="Stielow J.B."/>
            <person name="Sun H."/>
            <person name="Kurtzman C.P."/>
            <person name="Blackwell M."/>
            <person name="Grigoriev I.V."/>
            <person name="Jeffries T.W."/>
        </authorList>
    </citation>
    <scope>NUCLEOTIDE SEQUENCE [LARGE SCALE GENOMIC DNA]</scope>
    <source>
        <strain evidence="2 3">NRRL Y-2026</strain>
    </source>
</reference>
<name>A0A1E3NLU5_9ASCO</name>